<accession>A0A7U3YFP9</accession>
<protein>
    <submittedName>
        <fullName evidence="1">Uncharacterized protein</fullName>
    </submittedName>
</protein>
<dbReference type="AlphaFoldDB" id="A0A7U3YFP9"/>
<name>A0A7U3YFP9_GEOS0</name>
<dbReference type="KEGG" id="gmc:GY4MC1_2161"/>
<dbReference type="EMBL" id="CP002293">
    <property type="protein sequence ID" value="ADP74898.1"/>
    <property type="molecule type" value="Genomic_DNA"/>
</dbReference>
<proteinExistence type="predicted"/>
<gene>
    <name evidence="1" type="ORF">GY4MC1_2161</name>
</gene>
<sequence>MDPKAFELAKRIVELDLQRDAIFEQLIQLIGDHAYEVLRAVQNRI</sequence>
<evidence type="ECO:0000313" key="1">
    <source>
        <dbReference type="EMBL" id="ADP74898.1"/>
    </source>
</evidence>
<organism evidence="1">
    <name type="scientific">Geobacillus sp. (strain Y4.1MC1)</name>
    <dbReference type="NCBI Taxonomy" id="581103"/>
    <lineage>
        <taxon>Bacteria</taxon>
        <taxon>Bacillati</taxon>
        <taxon>Bacillota</taxon>
        <taxon>Bacilli</taxon>
        <taxon>Bacillales</taxon>
        <taxon>Anoxybacillaceae</taxon>
        <taxon>Geobacillus</taxon>
    </lineage>
</organism>
<reference evidence="1" key="1">
    <citation type="submission" date="2010-10" db="EMBL/GenBank/DDBJ databases">
        <title>Complete sequence of chromosome of Geobacillus sp. Y4.1MC1.</title>
        <authorList>
            <consortium name="US DOE Joint Genome Institute"/>
            <person name="Lucas S."/>
            <person name="Copeland A."/>
            <person name="Lapidus A."/>
            <person name="Cheng J.-F."/>
            <person name="Bruce D."/>
            <person name="Goodwin L."/>
            <person name="Pitluck S."/>
            <person name="Chertkov O."/>
            <person name="Zhang X."/>
            <person name="Detter J.C."/>
            <person name="Han C."/>
            <person name="Tapia R."/>
            <person name="Land M."/>
            <person name="Hauser L."/>
            <person name="Jeffries C."/>
            <person name="Kyrpides N."/>
            <person name="Ivanova N."/>
            <person name="Ovchinnikova G."/>
            <person name="Brumm P."/>
            <person name="Mead D."/>
            <person name="Woyke T."/>
        </authorList>
    </citation>
    <scope>NUCLEOTIDE SEQUENCE [LARGE SCALE GENOMIC DNA]</scope>
    <source>
        <strain evidence="1">Y4.1MC1</strain>
    </source>
</reference>